<keyword evidence="2" id="KW-1185">Reference proteome</keyword>
<dbReference type="AlphaFoldDB" id="A0A9W8J459"/>
<reference evidence="1" key="1">
    <citation type="submission" date="2022-06" db="EMBL/GenBank/DDBJ databases">
        <title>Genome Sequence of Candolleomyces eurysporus.</title>
        <authorList>
            <person name="Buettner E."/>
        </authorList>
    </citation>
    <scope>NUCLEOTIDE SEQUENCE</scope>
    <source>
        <strain evidence="1">VTCC 930004</strain>
    </source>
</reference>
<sequence length="88" mass="9378">MHRINVLAVAVAGRNHHDPNAIEEFDAAMEGIVGSGKGGLTDFEREKGAKKINGNRCFSLATTYEKMKKLAAPAAAGKKSARNLKAIL</sequence>
<comment type="caution">
    <text evidence="1">The sequence shown here is derived from an EMBL/GenBank/DDBJ whole genome shotgun (WGS) entry which is preliminary data.</text>
</comment>
<organism evidence="1 2">
    <name type="scientific">Candolleomyces eurysporus</name>
    <dbReference type="NCBI Taxonomy" id="2828524"/>
    <lineage>
        <taxon>Eukaryota</taxon>
        <taxon>Fungi</taxon>
        <taxon>Dikarya</taxon>
        <taxon>Basidiomycota</taxon>
        <taxon>Agaricomycotina</taxon>
        <taxon>Agaricomycetes</taxon>
        <taxon>Agaricomycetidae</taxon>
        <taxon>Agaricales</taxon>
        <taxon>Agaricineae</taxon>
        <taxon>Psathyrellaceae</taxon>
        <taxon>Candolleomyces</taxon>
    </lineage>
</organism>
<proteinExistence type="predicted"/>
<dbReference type="EMBL" id="JANBPK010001154">
    <property type="protein sequence ID" value="KAJ2925558.1"/>
    <property type="molecule type" value="Genomic_DNA"/>
</dbReference>
<name>A0A9W8J459_9AGAR</name>
<accession>A0A9W8J459</accession>
<protein>
    <submittedName>
        <fullName evidence="1">Uncharacterized protein</fullName>
    </submittedName>
</protein>
<gene>
    <name evidence="1" type="ORF">H1R20_g11537</name>
</gene>
<evidence type="ECO:0000313" key="1">
    <source>
        <dbReference type="EMBL" id="KAJ2925558.1"/>
    </source>
</evidence>
<dbReference type="Proteomes" id="UP001140091">
    <property type="component" value="Unassembled WGS sequence"/>
</dbReference>
<evidence type="ECO:0000313" key="2">
    <source>
        <dbReference type="Proteomes" id="UP001140091"/>
    </source>
</evidence>
<feature type="non-terminal residue" evidence="1">
    <location>
        <position position="88"/>
    </location>
</feature>